<evidence type="ECO:0000256" key="5">
    <source>
        <dbReference type="SAM" id="Phobius"/>
    </source>
</evidence>
<feature type="transmembrane region" description="Helical" evidence="5">
    <location>
        <begin position="221"/>
        <end position="241"/>
    </location>
</feature>
<dbReference type="Proteomes" id="UP000605013">
    <property type="component" value="Unassembled WGS sequence"/>
</dbReference>
<keyword evidence="2 5" id="KW-0812">Transmembrane</keyword>
<organism evidence="7 8">
    <name type="scientific">Olleya sediminilitoris</name>
    <dbReference type="NCBI Taxonomy" id="2795739"/>
    <lineage>
        <taxon>Bacteria</taxon>
        <taxon>Pseudomonadati</taxon>
        <taxon>Bacteroidota</taxon>
        <taxon>Flavobacteriia</taxon>
        <taxon>Flavobacteriales</taxon>
        <taxon>Flavobacteriaceae</taxon>
    </lineage>
</organism>
<reference evidence="7 8" key="1">
    <citation type="submission" date="2020-12" db="EMBL/GenBank/DDBJ databases">
        <title>Olleya sediminilitoris sp. nov., isolated from a tidal flat.</title>
        <authorList>
            <person name="Park S."/>
            <person name="Yoon J.-H."/>
        </authorList>
    </citation>
    <scope>NUCLEOTIDE SEQUENCE [LARGE SCALE GENOMIC DNA]</scope>
    <source>
        <strain evidence="7 8">YSTF-M6</strain>
    </source>
</reference>
<evidence type="ECO:0000256" key="1">
    <source>
        <dbReference type="ARBA" id="ARBA00004141"/>
    </source>
</evidence>
<keyword evidence="3 5" id="KW-1133">Transmembrane helix</keyword>
<dbReference type="InterPro" id="IPR000620">
    <property type="entry name" value="EamA_dom"/>
</dbReference>
<feature type="domain" description="EamA" evidence="6">
    <location>
        <begin position="1"/>
        <end position="124"/>
    </location>
</feature>
<proteinExistence type="predicted"/>
<name>A0ABS1WP02_9FLAO</name>
<feature type="transmembrane region" description="Helical" evidence="5">
    <location>
        <begin position="191"/>
        <end position="209"/>
    </location>
</feature>
<protein>
    <submittedName>
        <fullName evidence="7">DMT family transporter</fullName>
    </submittedName>
</protein>
<dbReference type="PANTHER" id="PTHR22911:SF6">
    <property type="entry name" value="SOLUTE CARRIER FAMILY 35 MEMBER G1"/>
    <property type="match status" value="1"/>
</dbReference>
<feature type="transmembrane region" description="Helical" evidence="5">
    <location>
        <begin position="55"/>
        <end position="73"/>
    </location>
</feature>
<evidence type="ECO:0000256" key="4">
    <source>
        <dbReference type="ARBA" id="ARBA00023136"/>
    </source>
</evidence>
<feature type="transmembrane region" description="Helical" evidence="5">
    <location>
        <begin position="247"/>
        <end position="266"/>
    </location>
</feature>
<sequence length="270" mass="29924">MIISALAFALMNLFVKYLEGFSVYQIVFFRAIGTLAFTIPLILKQKIPFLGTQKKLLLIRAVVGVISLTSFFLSLNHLAVGTAVSLRYTAPIFAAILAVFLLKEKIKPLQWILFLIAFSGVLIIKGFGEQINTLGLVLIFVSAISNGLVFVLIRKIGKQDSPLVIINYFMLTALIFGGLMSISNWKTPSQIEWLILLSLGVFGYVGQLYMTKAFQTGKTSIVAPFKYVEVIFTIAVSTFWFLENYSLMVLLGIAIIVIALISNTLYASKK</sequence>
<dbReference type="Gene3D" id="1.10.3730.20">
    <property type="match status" value="1"/>
</dbReference>
<accession>A0ABS1WP02</accession>
<comment type="subcellular location">
    <subcellularLocation>
        <location evidence="1">Membrane</location>
        <topology evidence="1">Multi-pass membrane protein</topology>
    </subcellularLocation>
</comment>
<evidence type="ECO:0000313" key="8">
    <source>
        <dbReference type="Proteomes" id="UP000605013"/>
    </source>
</evidence>
<gene>
    <name evidence="7" type="ORF">JAO71_13600</name>
</gene>
<feature type="transmembrane region" description="Helical" evidence="5">
    <location>
        <begin position="165"/>
        <end position="185"/>
    </location>
</feature>
<evidence type="ECO:0000256" key="2">
    <source>
        <dbReference type="ARBA" id="ARBA00022692"/>
    </source>
</evidence>
<evidence type="ECO:0000256" key="3">
    <source>
        <dbReference type="ARBA" id="ARBA00022989"/>
    </source>
</evidence>
<feature type="transmembrane region" description="Helical" evidence="5">
    <location>
        <begin position="134"/>
        <end position="153"/>
    </location>
</feature>
<feature type="transmembrane region" description="Helical" evidence="5">
    <location>
        <begin position="85"/>
        <end position="102"/>
    </location>
</feature>
<dbReference type="Pfam" id="PF00892">
    <property type="entry name" value="EamA"/>
    <property type="match status" value="2"/>
</dbReference>
<feature type="transmembrane region" description="Helical" evidence="5">
    <location>
        <begin position="21"/>
        <end position="43"/>
    </location>
</feature>
<comment type="caution">
    <text evidence="7">The sequence shown here is derived from an EMBL/GenBank/DDBJ whole genome shotgun (WGS) entry which is preliminary data.</text>
</comment>
<dbReference type="SUPFAM" id="SSF103481">
    <property type="entry name" value="Multidrug resistance efflux transporter EmrE"/>
    <property type="match status" value="2"/>
</dbReference>
<keyword evidence="4 5" id="KW-0472">Membrane</keyword>
<feature type="transmembrane region" description="Helical" evidence="5">
    <location>
        <begin position="109"/>
        <end position="128"/>
    </location>
</feature>
<evidence type="ECO:0000313" key="7">
    <source>
        <dbReference type="EMBL" id="MBL7560839.1"/>
    </source>
</evidence>
<feature type="domain" description="EamA" evidence="6">
    <location>
        <begin position="134"/>
        <end position="261"/>
    </location>
</feature>
<dbReference type="EMBL" id="JAEMEF010000014">
    <property type="protein sequence ID" value="MBL7560839.1"/>
    <property type="molecule type" value="Genomic_DNA"/>
</dbReference>
<dbReference type="PANTHER" id="PTHR22911">
    <property type="entry name" value="ACYL-MALONYL CONDENSING ENZYME-RELATED"/>
    <property type="match status" value="1"/>
</dbReference>
<keyword evidence="8" id="KW-1185">Reference proteome</keyword>
<dbReference type="InterPro" id="IPR037185">
    <property type="entry name" value="EmrE-like"/>
</dbReference>
<evidence type="ECO:0000259" key="6">
    <source>
        <dbReference type="Pfam" id="PF00892"/>
    </source>
</evidence>